<dbReference type="AlphaFoldDB" id="A0A381TXL7"/>
<evidence type="ECO:0000259" key="1">
    <source>
        <dbReference type="Pfam" id="PF06714"/>
    </source>
</evidence>
<dbReference type="Pfam" id="PF06714">
    <property type="entry name" value="Gp5_OB"/>
    <property type="match status" value="1"/>
</dbReference>
<protein>
    <recommendedName>
        <fullName evidence="1">Protein Gp5 N-terminal OB-fold domain-containing protein</fullName>
    </recommendedName>
</protein>
<gene>
    <name evidence="2" type="ORF">METZ01_LOCUS72581</name>
</gene>
<reference evidence="2" key="1">
    <citation type="submission" date="2018-05" db="EMBL/GenBank/DDBJ databases">
        <authorList>
            <person name="Lanie J.A."/>
            <person name="Ng W.-L."/>
            <person name="Kazmierczak K.M."/>
            <person name="Andrzejewski T.M."/>
            <person name="Davidsen T.M."/>
            <person name="Wayne K.J."/>
            <person name="Tettelin H."/>
            <person name="Glass J.I."/>
            <person name="Rusch D."/>
            <person name="Podicherti R."/>
            <person name="Tsui H.-C.T."/>
            <person name="Winkler M.E."/>
        </authorList>
    </citation>
    <scope>NUCLEOTIDE SEQUENCE</scope>
</reference>
<sequence length="558" mass="60318">MSDFMGQDGFVWFIGVVEDREDPEKIGRVRVRCLGYHTEDKSRILTADLPWATVMAPTDTPSMNGLGNTPPFIVEGSWVLGFFRDQERQQPIILGTLPGFNTERADSRQGFFDPKGRYPKTTGDSDVNLLARGSIGMYHPARIIREQLRLVKGVPQLGIDGTSVPTATKPNLKTVSQTLTTDDTRINWEEPQPAGGVVPQYPFNHTHESEIGHVHEVDDTPGAPRLLKQHIAGTFEEIHPDGTKVTKVVKDNYEIVMGESNVYIMGNVNLTTNGNMKHLVKGDYVLEVEGDYFQKIHKNQYTKVGAQGLEGGGNREEEILGSHGINIANAVSYTTGTAPTGPKEVRHSIGGNFWQIILGTDKKQVNGGDCALQVTAGDYVSSVKGNVMITTTNPGQGPPPALLQRGQITLSAGNKLNLKSGTSMNLKTDFDGLNIDVEGFELTNNSLLAPTGIPSIFNLTVAGAANWTNTGAVTEIFAETFDITVTDEVTETFNNTLDTSVTLKVTETFSASQQTNITGDLDLDTTTGIDIATLAGIDIDSIANIDIDSGLGVINLNT</sequence>
<dbReference type="Gene3D" id="3.10.450.190">
    <property type="match status" value="1"/>
</dbReference>
<dbReference type="EMBL" id="UINC01005196">
    <property type="protein sequence ID" value="SVA19727.1"/>
    <property type="molecule type" value="Genomic_DNA"/>
</dbReference>
<dbReference type="InterPro" id="IPR009590">
    <property type="entry name" value="Gp5_OB_N"/>
</dbReference>
<dbReference type="Gene3D" id="2.40.50.260">
    <property type="entry name" value="Nucleic acid-binding protein domain"/>
    <property type="match status" value="1"/>
</dbReference>
<name>A0A381TXL7_9ZZZZ</name>
<proteinExistence type="predicted"/>
<accession>A0A381TXL7</accession>
<evidence type="ECO:0000313" key="2">
    <source>
        <dbReference type="EMBL" id="SVA19727.1"/>
    </source>
</evidence>
<feature type="domain" description="Protein Gp5 N-terminal OB-fold" evidence="1">
    <location>
        <begin position="40"/>
        <end position="135"/>
    </location>
</feature>
<dbReference type="SUPFAM" id="SSF69255">
    <property type="entry name" value="gp5 N-terminal domain-like"/>
    <property type="match status" value="1"/>
</dbReference>
<dbReference type="SUPFAM" id="SSF69349">
    <property type="entry name" value="Phage fibre proteins"/>
    <property type="match status" value="1"/>
</dbReference>
<organism evidence="2">
    <name type="scientific">marine metagenome</name>
    <dbReference type="NCBI Taxonomy" id="408172"/>
    <lineage>
        <taxon>unclassified sequences</taxon>
        <taxon>metagenomes</taxon>
        <taxon>ecological metagenomes</taxon>
    </lineage>
</organism>